<dbReference type="AlphaFoldDB" id="A0A8S0VT35"/>
<evidence type="ECO:0000313" key="2">
    <source>
        <dbReference type="Proteomes" id="UP000467700"/>
    </source>
</evidence>
<comment type="caution">
    <text evidence="1">The sequence shown here is derived from an EMBL/GenBank/DDBJ whole genome shotgun (WGS) entry which is preliminary data.</text>
</comment>
<name>A0A8S0VT35_CYCAE</name>
<protein>
    <submittedName>
        <fullName evidence="1">Uncharacterized protein</fullName>
    </submittedName>
</protein>
<sequence length="155" mass="17892">MHRVLQHLGLPAGNPCQEGLRPTDLPRWMVLRNQARRTTHRGSAVPALLEVRPPHRRLSKQLFCPICSGPHEQKEHRQHAGCCKGNAKAKPPVPPTPRDQPCPHKGRCVNCHKDHTTNSALCKFWAHRYDREWIMAKYRQVHEHAARRQLTNPRT</sequence>
<dbReference type="EMBL" id="CACVBS010000066">
    <property type="protein sequence ID" value="CAA7268109.1"/>
    <property type="molecule type" value="Genomic_DNA"/>
</dbReference>
<organism evidence="1 2">
    <name type="scientific">Cyclocybe aegerita</name>
    <name type="common">Black poplar mushroom</name>
    <name type="synonym">Agrocybe aegerita</name>
    <dbReference type="NCBI Taxonomy" id="1973307"/>
    <lineage>
        <taxon>Eukaryota</taxon>
        <taxon>Fungi</taxon>
        <taxon>Dikarya</taxon>
        <taxon>Basidiomycota</taxon>
        <taxon>Agaricomycotina</taxon>
        <taxon>Agaricomycetes</taxon>
        <taxon>Agaricomycetidae</taxon>
        <taxon>Agaricales</taxon>
        <taxon>Agaricineae</taxon>
        <taxon>Bolbitiaceae</taxon>
        <taxon>Cyclocybe</taxon>
    </lineage>
</organism>
<proteinExistence type="predicted"/>
<dbReference type="OrthoDB" id="2997340at2759"/>
<gene>
    <name evidence="1" type="ORF">AAE3_LOCUS10363</name>
</gene>
<accession>A0A8S0VT35</accession>
<keyword evidence="2" id="KW-1185">Reference proteome</keyword>
<evidence type="ECO:0000313" key="1">
    <source>
        <dbReference type="EMBL" id="CAA7268109.1"/>
    </source>
</evidence>
<dbReference type="Proteomes" id="UP000467700">
    <property type="component" value="Unassembled WGS sequence"/>
</dbReference>
<reference evidence="1 2" key="1">
    <citation type="submission" date="2020-01" db="EMBL/GenBank/DDBJ databases">
        <authorList>
            <person name="Gupta K D."/>
        </authorList>
    </citation>
    <scope>NUCLEOTIDE SEQUENCE [LARGE SCALE GENOMIC DNA]</scope>
</reference>